<evidence type="ECO:0000256" key="1">
    <source>
        <dbReference type="SAM" id="MobiDB-lite"/>
    </source>
</evidence>
<dbReference type="AlphaFoldDB" id="A0A2K2UBC4"/>
<feature type="region of interest" description="Disordered" evidence="1">
    <location>
        <begin position="255"/>
        <end position="287"/>
    </location>
</feature>
<evidence type="ECO:0000313" key="4">
    <source>
        <dbReference type="EMBL" id="PNV67627.1"/>
    </source>
</evidence>
<keyword evidence="2" id="KW-0812">Transmembrane</keyword>
<feature type="region of interest" description="Disordered" evidence="1">
    <location>
        <begin position="33"/>
        <end position="65"/>
    </location>
</feature>
<dbReference type="EMBL" id="PPEK01000007">
    <property type="protein sequence ID" value="PNV67627.1"/>
    <property type="molecule type" value="Genomic_DNA"/>
</dbReference>
<reference evidence="5" key="1">
    <citation type="submission" date="2018-01" db="EMBL/GenBank/DDBJ databases">
        <title>Rubneribacter badeniensis gen. nov., sp. nov., and Colonibacter rubneri, gen. nov., sp. nov., WGS of new members of the Eggerthellaceae.</title>
        <authorList>
            <person name="Danylec N."/>
            <person name="Stoll D.A."/>
            <person name="Doetsch A."/>
            <person name="Kulling S.E."/>
            <person name="Huch M."/>
        </authorList>
    </citation>
    <scope>NUCLEOTIDE SEQUENCE [LARGE SCALE GENOMIC DNA]</scope>
    <source>
        <strain evidence="5">ResAG-96</strain>
    </source>
</reference>
<feature type="domain" description="Anti-sigma factor RsgI-like middle" evidence="3">
    <location>
        <begin position="99"/>
        <end position="223"/>
    </location>
</feature>
<dbReference type="Proteomes" id="UP000236197">
    <property type="component" value="Unassembled WGS sequence"/>
</dbReference>
<feature type="transmembrane region" description="Helical" evidence="2">
    <location>
        <begin position="74"/>
        <end position="95"/>
    </location>
</feature>
<name>A0A2K2UBC4_9ACTN</name>
<evidence type="ECO:0000313" key="5">
    <source>
        <dbReference type="Proteomes" id="UP000236197"/>
    </source>
</evidence>
<keyword evidence="2" id="KW-0472">Membrane</keyword>
<dbReference type="RefSeq" id="WP_103265138.1">
    <property type="nucleotide sequence ID" value="NZ_CABMLE010000007.1"/>
</dbReference>
<gene>
    <name evidence="4" type="ORF">C2L71_07430</name>
</gene>
<keyword evidence="5" id="KW-1185">Reference proteome</keyword>
<keyword evidence="2" id="KW-1133">Transmembrane helix</keyword>
<dbReference type="InterPro" id="IPR055431">
    <property type="entry name" value="RsgI_M"/>
</dbReference>
<evidence type="ECO:0000259" key="3">
    <source>
        <dbReference type="Pfam" id="PF23750"/>
    </source>
</evidence>
<comment type="caution">
    <text evidence="4">The sequence shown here is derived from an EMBL/GenBank/DDBJ whole genome shotgun (WGS) entry which is preliminary data.</text>
</comment>
<proteinExistence type="predicted"/>
<protein>
    <recommendedName>
        <fullName evidence="3">Anti-sigma factor RsgI-like middle domain-containing protein</fullName>
    </recommendedName>
</protein>
<dbReference type="OrthoDB" id="9800626at2"/>
<evidence type="ECO:0000256" key="2">
    <source>
        <dbReference type="SAM" id="Phobius"/>
    </source>
</evidence>
<organism evidence="4 5">
    <name type="scientific">Enteroscipio rubneri</name>
    <dbReference type="NCBI Taxonomy" id="2070686"/>
    <lineage>
        <taxon>Bacteria</taxon>
        <taxon>Bacillati</taxon>
        <taxon>Actinomycetota</taxon>
        <taxon>Coriobacteriia</taxon>
        <taxon>Eggerthellales</taxon>
        <taxon>Eggerthellaceae</taxon>
        <taxon>Enteroscipio</taxon>
    </lineage>
</organism>
<sequence>MTDFDQLVKSAFDDVTVPDEVLRGTRERIEALRATTGNARAEHASAPVAQRGRQGETSAAARRRSGRPIGSRRLVVAIAACLVLAAVGFGAVRLYDQPVAYVGIDVNPSIELGLNRFGIVVETTAINDDGRVLLESVALEGRSYDEALNALTTSDVFAPFSQEGSFLEISVVSGDERLAEQVRSQSDACLSGLACRGSCHEVDAKTRDEAVQAGMGVGRYRASLELMQLDPDMTLEECASLSMRELRDLIAECSGEQVDDGPQSQGYGRGREHGQGGHKGGRCTSEE</sequence>
<accession>A0A2K2UBC4</accession>
<dbReference type="Pfam" id="PF23750">
    <property type="entry name" value="RsgI_M"/>
    <property type="match status" value="1"/>
</dbReference>